<proteinExistence type="predicted"/>
<keyword evidence="1" id="KW-0812">Transmembrane</keyword>
<protein>
    <submittedName>
        <fullName evidence="2">Uncharacterized protein</fullName>
    </submittedName>
</protein>
<gene>
    <name evidence="2" type="ORF">JI435_133560</name>
</gene>
<keyword evidence="1" id="KW-0472">Membrane</keyword>
<evidence type="ECO:0000256" key="1">
    <source>
        <dbReference type="SAM" id="Phobius"/>
    </source>
</evidence>
<reference evidence="3" key="1">
    <citation type="journal article" date="2021" name="BMC Genomics">
        <title>Chromosome-level genome assembly and manually-curated proteome of model necrotroph Parastagonospora nodorum Sn15 reveals a genome-wide trove of candidate effector homologs, and redundancy of virulence-related functions within an accessory chromosome.</title>
        <authorList>
            <person name="Bertazzoni S."/>
            <person name="Jones D.A.B."/>
            <person name="Phan H.T."/>
            <person name="Tan K.-C."/>
            <person name="Hane J.K."/>
        </authorList>
    </citation>
    <scope>NUCLEOTIDE SEQUENCE [LARGE SCALE GENOMIC DNA]</scope>
    <source>
        <strain evidence="3">SN15 / ATCC MYA-4574 / FGSC 10173)</strain>
    </source>
</reference>
<name>A0A7U2NPQ5_PHANO</name>
<organism evidence="2 3">
    <name type="scientific">Phaeosphaeria nodorum (strain SN15 / ATCC MYA-4574 / FGSC 10173)</name>
    <name type="common">Glume blotch fungus</name>
    <name type="synonym">Parastagonospora nodorum</name>
    <dbReference type="NCBI Taxonomy" id="321614"/>
    <lineage>
        <taxon>Eukaryota</taxon>
        <taxon>Fungi</taxon>
        <taxon>Dikarya</taxon>
        <taxon>Ascomycota</taxon>
        <taxon>Pezizomycotina</taxon>
        <taxon>Dothideomycetes</taxon>
        <taxon>Pleosporomycetidae</taxon>
        <taxon>Pleosporales</taxon>
        <taxon>Pleosporineae</taxon>
        <taxon>Phaeosphaeriaceae</taxon>
        <taxon>Parastagonospora</taxon>
    </lineage>
</organism>
<feature type="transmembrane region" description="Helical" evidence="1">
    <location>
        <begin position="43"/>
        <end position="70"/>
    </location>
</feature>
<keyword evidence="3" id="KW-1185">Reference proteome</keyword>
<dbReference type="EMBL" id="CP069041">
    <property type="protein sequence ID" value="QRD05924.1"/>
    <property type="molecule type" value="Genomic_DNA"/>
</dbReference>
<keyword evidence="1" id="KW-1133">Transmembrane helix</keyword>
<evidence type="ECO:0000313" key="2">
    <source>
        <dbReference type="EMBL" id="QRD05924.1"/>
    </source>
</evidence>
<accession>A0A7U2NPQ5</accession>
<evidence type="ECO:0000313" key="3">
    <source>
        <dbReference type="Proteomes" id="UP000663193"/>
    </source>
</evidence>
<dbReference type="VEuPathDB" id="FungiDB:JI435_133560"/>
<dbReference type="AlphaFoldDB" id="A0A7U2NPQ5"/>
<sequence>MSPKPSDNNMPHTLHTRKISTETIAKSNAWVKFGATRLRSWQFALVITAIVLTGIFIFVLLPCMMLGTYVRYKQARGAKRERREMEARMQPVTEYYGRIIA</sequence>
<dbReference type="Proteomes" id="UP000663193">
    <property type="component" value="Chromosome 19"/>
</dbReference>